<dbReference type="InterPro" id="IPR029068">
    <property type="entry name" value="Glyas_Bleomycin-R_OHBP_Dase"/>
</dbReference>
<dbReference type="EMBL" id="CP095071">
    <property type="protein sequence ID" value="UOQ86907.1"/>
    <property type="molecule type" value="Genomic_DNA"/>
</dbReference>
<feature type="domain" description="VOC" evidence="1">
    <location>
        <begin position="1"/>
        <end position="122"/>
    </location>
</feature>
<sequence>MKLRLELFVKNIEETVHFYQRVLGFTAPSGINEKYTPITNGNVVIGLAKLEKLEQSHPLKTEGNQPNGKGVEIVLEVKDLEGTYERVLSTDYKIETPLKERPWGLSDFRLIDPDGYYIRVSS</sequence>
<evidence type="ECO:0000259" key="1">
    <source>
        <dbReference type="PROSITE" id="PS51819"/>
    </source>
</evidence>
<reference evidence="2 3" key="1">
    <citation type="submission" date="2022-04" db="EMBL/GenBank/DDBJ databases">
        <title>Gracilibacillus sp. isolated from saltern.</title>
        <authorList>
            <person name="Won M."/>
            <person name="Lee C.-M."/>
            <person name="Woen H.-Y."/>
            <person name="Kwon S.-W."/>
        </authorList>
    </citation>
    <scope>NUCLEOTIDE SEQUENCE [LARGE SCALE GENOMIC DNA]</scope>
    <source>
        <strain evidence="2 3">SSPM10-3</strain>
    </source>
</reference>
<dbReference type="InterPro" id="IPR037523">
    <property type="entry name" value="VOC_core"/>
</dbReference>
<dbReference type="Pfam" id="PF00903">
    <property type="entry name" value="Glyoxalase"/>
    <property type="match status" value="1"/>
</dbReference>
<gene>
    <name evidence="2" type="ORF">MUN87_08495</name>
</gene>
<organism evidence="2 3">
    <name type="scientific">Gracilibacillus salinarum</name>
    <dbReference type="NCBI Taxonomy" id="2932255"/>
    <lineage>
        <taxon>Bacteria</taxon>
        <taxon>Bacillati</taxon>
        <taxon>Bacillota</taxon>
        <taxon>Bacilli</taxon>
        <taxon>Bacillales</taxon>
        <taxon>Bacillaceae</taxon>
        <taxon>Gracilibacillus</taxon>
    </lineage>
</organism>
<name>A0ABY4GRB0_9BACI</name>
<dbReference type="PROSITE" id="PS51819">
    <property type="entry name" value="VOC"/>
    <property type="match status" value="1"/>
</dbReference>
<dbReference type="RefSeq" id="WP_244747286.1">
    <property type="nucleotide sequence ID" value="NZ_CP095071.1"/>
</dbReference>
<evidence type="ECO:0000313" key="3">
    <source>
        <dbReference type="Proteomes" id="UP000831537"/>
    </source>
</evidence>
<dbReference type="SUPFAM" id="SSF54593">
    <property type="entry name" value="Glyoxalase/Bleomycin resistance protein/Dihydroxybiphenyl dioxygenase"/>
    <property type="match status" value="1"/>
</dbReference>
<keyword evidence="3" id="KW-1185">Reference proteome</keyword>
<dbReference type="InterPro" id="IPR004360">
    <property type="entry name" value="Glyas_Fos-R_dOase_dom"/>
</dbReference>
<evidence type="ECO:0000313" key="2">
    <source>
        <dbReference type="EMBL" id="UOQ86907.1"/>
    </source>
</evidence>
<dbReference type="Gene3D" id="3.10.180.10">
    <property type="entry name" value="2,3-Dihydroxybiphenyl 1,2-Dioxygenase, domain 1"/>
    <property type="match status" value="1"/>
</dbReference>
<dbReference type="Proteomes" id="UP000831537">
    <property type="component" value="Chromosome"/>
</dbReference>
<accession>A0ABY4GRB0</accession>
<proteinExistence type="predicted"/>
<protein>
    <submittedName>
        <fullName evidence="2">VOC family protein</fullName>
    </submittedName>
</protein>